<organism evidence="2 3">
    <name type="scientific">Pseudolactococcus plantarum</name>
    <dbReference type="NCBI Taxonomy" id="1365"/>
    <lineage>
        <taxon>Bacteria</taxon>
        <taxon>Bacillati</taxon>
        <taxon>Bacillota</taxon>
        <taxon>Bacilli</taxon>
        <taxon>Lactobacillales</taxon>
        <taxon>Streptococcaceae</taxon>
        <taxon>Pseudolactococcus</taxon>
    </lineage>
</organism>
<feature type="domain" description="ABC transporter" evidence="1">
    <location>
        <begin position="12"/>
        <end position="62"/>
    </location>
</feature>
<dbReference type="InterPro" id="IPR003439">
    <property type="entry name" value="ABC_transporter-like_ATP-bd"/>
</dbReference>
<dbReference type="PANTHER" id="PTHR24220">
    <property type="entry name" value="IMPORT ATP-BINDING PROTEIN"/>
    <property type="match status" value="1"/>
</dbReference>
<evidence type="ECO:0000313" key="2">
    <source>
        <dbReference type="EMBL" id="PCS07232.1"/>
    </source>
</evidence>
<name>A0A2A5S189_9LACT</name>
<sequence length="85" mass="9765">MHQKKHKQEYIHRAGNLSKRFGFNDMLNNVVKNISGGQKQRVAIARSLMLNPDMILADEPTTNLDQKNFEVITTLFNQLKKRGSP</sequence>
<dbReference type="GO" id="GO:0005524">
    <property type="term" value="F:ATP binding"/>
    <property type="evidence" value="ECO:0007669"/>
    <property type="project" value="InterPro"/>
</dbReference>
<keyword evidence="3" id="KW-1185">Reference proteome</keyword>
<dbReference type="EMBL" id="JXJX01000005">
    <property type="protein sequence ID" value="PCS07232.1"/>
    <property type="molecule type" value="Genomic_DNA"/>
</dbReference>
<dbReference type="Proteomes" id="UP000242246">
    <property type="component" value="Unassembled WGS sequence"/>
</dbReference>
<dbReference type="InterPro" id="IPR027417">
    <property type="entry name" value="P-loop_NTPase"/>
</dbReference>
<dbReference type="InterPro" id="IPR015854">
    <property type="entry name" value="ABC_transpr_LolD-like"/>
</dbReference>
<comment type="caution">
    <text evidence="2">The sequence shown here is derived from an EMBL/GenBank/DDBJ whole genome shotgun (WGS) entry which is preliminary data.</text>
</comment>
<dbReference type="SUPFAM" id="SSF52540">
    <property type="entry name" value="P-loop containing nucleoside triphosphate hydrolases"/>
    <property type="match status" value="1"/>
</dbReference>
<dbReference type="GO" id="GO:0005886">
    <property type="term" value="C:plasma membrane"/>
    <property type="evidence" value="ECO:0007669"/>
    <property type="project" value="TreeGrafter"/>
</dbReference>
<proteinExistence type="predicted"/>
<protein>
    <recommendedName>
        <fullName evidence="1">ABC transporter domain-containing protein</fullName>
    </recommendedName>
</protein>
<dbReference type="GO" id="GO:0016887">
    <property type="term" value="F:ATP hydrolysis activity"/>
    <property type="evidence" value="ECO:0007669"/>
    <property type="project" value="InterPro"/>
</dbReference>
<dbReference type="GO" id="GO:0022857">
    <property type="term" value="F:transmembrane transporter activity"/>
    <property type="evidence" value="ECO:0007669"/>
    <property type="project" value="TreeGrafter"/>
</dbReference>
<gene>
    <name evidence="2" type="ORF">RU87_GL001285</name>
</gene>
<dbReference type="Pfam" id="PF00005">
    <property type="entry name" value="ABC_tran"/>
    <property type="match status" value="1"/>
</dbReference>
<dbReference type="AlphaFoldDB" id="A0A2A5S189"/>
<accession>A0A2A5S189</accession>
<evidence type="ECO:0000259" key="1">
    <source>
        <dbReference type="Pfam" id="PF00005"/>
    </source>
</evidence>
<dbReference type="PANTHER" id="PTHR24220:SF692">
    <property type="entry name" value="ABC TRANSPORTER DOMAIN-CONTAINING PROTEIN"/>
    <property type="match status" value="1"/>
</dbReference>
<dbReference type="STRING" id="1348632.GCA_001591745_00575"/>
<dbReference type="Gene3D" id="3.40.50.300">
    <property type="entry name" value="P-loop containing nucleotide triphosphate hydrolases"/>
    <property type="match status" value="1"/>
</dbReference>
<reference evidence="2 3" key="1">
    <citation type="submission" date="2014-12" db="EMBL/GenBank/DDBJ databases">
        <title>Draft genome sequences of 10 type strains of Lactococcus.</title>
        <authorList>
            <person name="Sun Z."/>
            <person name="Zhong Z."/>
            <person name="Liu W."/>
            <person name="Zhang W."/>
            <person name="Zhang H."/>
        </authorList>
    </citation>
    <scope>NUCLEOTIDE SEQUENCE [LARGE SCALE GENOMIC DNA]</scope>
    <source>
        <strain evidence="2 3">DSM 20686</strain>
    </source>
</reference>
<evidence type="ECO:0000313" key="3">
    <source>
        <dbReference type="Proteomes" id="UP000242246"/>
    </source>
</evidence>